<accession>V6Q6D4</accession>
<feature type="domain" description="WxL Interacting Protein host binding" evidence="4">
    <location>
        <begin position="154"/>
        <end position="291"/>
    </location>
</feature>
<keyword evidence="1" id="KW-0472">Membrane</keyword>
<feature type="signal peptide" evidence="2">
    <location>
        <begin position="1"/>
        <end position="26"/>
    </location>
</feature>
<feature type="domain" description="WxL Interacting Protein peptidoglycan binding" evidence="3">
    <location>
        <begin position="31"/>
        <end position="147"/>
    </location>
</feature>
<keyword evidence="6" id="KW-1185">Reference proteome</keyword>
<dbReference type="Pfam" id="PF06030">
    <property type="entry name" value="WxLIP_PGBD"/>
    <property type="match status" value="1"/>
</dbReference>
<evidence type="ECO:0000256" key="2">
    <source>
        <dbReference type="SAM" id="SignalP"/>
    </source>
</evidence>
<dbReference type="eggNOG" id="COG4072">
    <property type="taxonomic scope" value="Bacteria"/>
</dbReference>
<reference evidence="5 6" key="1">
    <citation type="journal article" date="2013" name="Genome Announc.">
        <title>High-Quality Draft Genome Sequence of Vagococcus lutrae Strain LBD1, Isolated from the Largemouth Bass Micropterus salmoides.</title>
        <authorList>
            <person name="Lebreton F."/>
            <person name="Valentino M.D."/>
            <person name="Duncan L.B."/>
            <person name="Zeng Q."/>
            <person name="Manson McGuire A."/>
            <person name="Earl A.M."/>
            <person name="Gilmore M.S."/>
        </authorList>
    </citation>
    <scope>NUCLEOTIDE SEQUENCE [LARGE SCALE GENOMIC DNA]</scope>
    <source>
        <strain evidence="5 6">LBD1</strain>
    </source>
</reference>
<gene>
    <name evidence="5" type="ORF">T233_00635</name>
</gene>
<evidence type="ECO:0000259" key="3">
    <source>
        <dbReference type="Pfam" id="PF06030"/>
    </source>
</evidence>
<dbReference type="EMBL" id="AYSH01000008">
    <property type="protein sequence ID" value="EST90332.1"/>
    <property type="molecule type" value="Genomic_DNA"/>
</dbReference>
<name>V6Q6D4_9ENTE</name>
<protein>
    <submittedName>
        <fullName evidence="5">Uncharacterized protein</fullName>
    </submittedName>
</protein>
<evidence type="ECO:0000313" key="5">
    <source>
        <dbReference type="EMBL" id="EST90332.1"/>
    </source>
</evidence>
<evidence type="ECO:0000256" key="1">
    <source>
        <dbReference type="SAM" id="Phobius"/>
    </source>
</evidence>
<dbReference type="Proteomes" id="UP000018126">
    <property type="component" value="Unassembled WGS sequence"/>
</dbReference>
<dbReference type="InterPro" id="IPR021759">
    <property type="entry name" value="WxLIP_HBD"/>
</dbReference>
<keyword evidence="1" id="KW-0812">Transmembrane</keyword>
<proteinExistence type="predicted"/>
<sequence>MNRKIKRFLKVLLLLCLMLIYKPVLADEITYSVSPVFNEYQTETISDYFDMTLTPGNVCEIGIKIVNQDNVPHEYQLAVENAFSNRNGIIEYTSETMSYRQISPLSTMAKVAEVVRVEAKSEAIFPISIALPNEMFEGTTLGGIRVRKTDDKEESGQVVNRYSYLIPVKIHQGNQDYPEEILFKGAALQVVKYDSNLEIVFENVHPVVLKGMNVQVTMKRIGQTQAPVQTLYDDEVRMAPETVNHMLLRLNQEEVKAGKYLVTIEAKGKEFHQTWTEELEIKASEAKTINENIDMPKKEPSKMWVFVVIILILVLIILIQMIVIGRRRKRNERQI</sequence>
<dbReference type="AlphaFoldDB" id="V6Q6D4"/>
<evidence type="ECO:0000313" key="6">
    <source>
        <dbReference type="Proteomes" id="UP000018126"/>
    </source>
</evidence>
<dbReference type="InterPro" id="IPR010317">
    <property type="entry name" value="WxLIP_PGBD"/>
</dbReference>
<comment type="caution">
    <text evidence="5">The sequence shown here is derived from an EMBL/GenBank/DDBJ whole genome shotgun (WGS) entry which is preliminary data.</text>
</comment>
<keyword evidence="2" id="KW-0732">Signal</keyword>
<dbReference type="RefSeq" id="WP_023605979.1">
    <property type="nucleotide sequence ID" value="NZ_AYSH01000008.1"/>
</dbReference>
<dbReference type="Pfam" id="PF11797">
    <property type="entry name" value="WxLIP_HBD"/>
    <property type="match status" value="1"/>
</dbReference>
<feature type="chain" id="PRO_5004750124" evidence="2">
    <location>
        <begin position="27"/>
        <end position="335"/>
    </location>
</feature>
<dbReference type="STRING" id="1408226.T233_00635"/>
<feature type="transmembrane region" description="Helical" evidence="1">
    <location>
        <begin position="303"/>
        <end position="324"/>
    </location>
</feature>
<evidence type="ECO:0000259" key="4">
    <source>
        <dbReference type="Pfam" id="PF11797"/>
    </source>
</evidence>
<keyword evidence="1" id="KW-1133">Transmembrane helix</keyword>
<organism evidence="5 6">
    <name type="scientific">Vagococcus lutrae LBD1</name>
    <dbReference type="NCBI Taxonomy" id="1408226"/>
    <lineage>
        <taxon>Bacteria</taxon>
        <taxon>Bacillati</taxon>
        <taxon>Bacillota</taxon>
        <taxon>Bacilli</taxon>
        <taxon>Lactobacillales</taxon>
        <taxon>Enterococcaceae</taxon>
        <taxon>Vagococcus</taxon>
    </lineage>
</organism>